<dbReference type="RefSeq" id="WP_259397404.1">
    <property type="nucleotide sequence ID" value="NZ_CABVLM010000002.1"/>
</dbReference>
<evidence type="ECO:0000313" key="2">
    <source>
        <dbReference type="Proteomes" id="UP001620262"/>
    </source>
</evidence>
<dbReference type="EMBL" id="JBJDOT010000004">
    <property type="protein sequence ID" value="MFK3863024.1"/>
    <property type="molecule type" value="Genomic_DNA"/>
</dbReference>
<organism evidence="1 2">
    <name type="scientific">Pseudoalteromonas rhizosphaerae</name>
    <dbReference type="NCBI Taxonomy" id="2518973"/>
    <lineage>
        <taxon>Bacteria</taxon>
        <taxon>Pseudomonadati</taxon>
        <taxon>Pseudomonadota</taxon>
        <taxon>Gammaproteobacteria</taxon>
        <taxon>Alteromonadales</taxon>
        <taxon>Pseudoalteromonadaceae</taxon>
        <taxon>Pseudoalteromonas</taxon>
    </lineage>
</organism>
<reference evidence="1 2" key="1">
    <citation type="submission" date="2024-11" db="EMBL/GenBank/DDBJ databases">
        <title>The Natural Products Discovery Center: Release of the First 8490 Sequenced Strains for Exploring Actinobacteria Biosynthetic Diversity.</title>
        <authorList>
            <person name="Kalkreuter E."/>
            <person name="Kautsar S.A."/>
            <person name="Yang D."/>
            <person name="Bader C.D."/>
            <person name="Teijaro C.N."/>
            <person name="Fluegel L."/>
            <person name="Davis C.M."/>
            <person name="Simpson J.R."/>
            <person name="Lauterbach L."/>
            <person name="Steele A.D."/>
            <person name="Gui C."/>
            <person name="Meng S."/>
            <person name="Li G."/>
            <person name="Viehrig K."/>
            <person name="Ye F."/>
            <person name="Su P."/>
            <person name="Kiefer A.F."/>
            <person name="Nichols A."/>
            <person name="Cepeda A.J."/>
            <person name="Yan W."/>
            <person name="Fan B."/>
            <person name="Jiang Y."/>
            <person name="Adhikari A."/>
            <person name="Zheng C.-J."/>
            <person name="Schuster L."/>
            <person name="Cowan T.M."/>
            <person name="Smanski M.J."/>
            <person name="Chevrette M.G."/>
            <person name="De Carvalho L.P.S."/>
            <person name="Shen B."/>
        </authorList>
    </citation>
    <scope>NUCLEOTIDE SEQUENCE [LARGE SCALE GENOMIC DNA]</scope>
    <source>
        <strain evidence="1 2">NPDC078403</strain>
    </source>
</reference>
<comment type="caution">
    <text evidence="1">The sequence shown here is derived from an EMBL/GenBank/DDBJ whole genome shotgun (WGS) entry which is preliminary data.</text>
</comment>
<dbReference type="Proteomes" id="UP001620262">
    <property type="component" value="Unassembled WGS sequence"/>
</dbReference>
<keyword evidence="2" id="KW-1185">Reference proteome</keyword>
<name>A0ABW8KT72_9GAMM</name>
<proteinExistence type="predicted"/>
<accession>A0ABW8KT72</accession>
<protein>
    <submittedName>
        <fullName evidence="1">Uncharacterized protein</fullName>
    </submittedName>
</protein>
<evidence type="ECO:0000313" key="1">
    <source>
        <dbReference type="EMBL" id="MFK3863024.1"/>
    </source>
</evidence>
<sequence>MDNVLRKNQQGIVKSAKPLWTAQQWKELMNSASRSEVKAARNGL</sequence>
<gene>
    <name evidence="1" type="ORF">ACI2JU_03940</name>
</gene>